<accession>A0ABS8V470</accession>
<reference evidence="2 3" key="1">
    <citation type="journal article" date="2021" name="BMC Genomics">
        <title>Datura genome reveals duplications of psychoactive alkaloid biosynthetic genes and high mutation rate following tissue culture.</title>
        <authorList>
            <person name="Rajewski A."/>
            <person name="Carter-House D."/>
            <person name="Stajich J."/>
            <person name="Litt A."/>
        </authorList>
    </citation>
    <scope>NUCLEOTIDE SEQUENCE [LARGE SCALE GENOMIC DNA]</scope>
    <source>
        <strain evidence="2">AR-01</strain>
    </source>
</reference>
<keyword evidence="1" id="KW-0472">Membrane</keyword>
<evidence type="ECO:0000256" key="1">
    <source>
        <dbReference type="SAM" id="Phobius"/>
    </source>
</evidence>
<name>A0ABS8V470_DATST</name>
<protein>
    <submittedName>
        <fullName evidence="2">Uncharacterized protein</fullName>
    </submittedName>
</protein>
<evidence type="ECO:0000313" key="3">
    <source>
        <dbReference type="Proteomes" id="UP000823775"/>
    </source>
</evidence>
<dbReference type="EMBL" id="JACEIK010003248">
    <property type="protein sequence ID" value="MCD9640944.1"/>
    <property type="molecule type" value="Genomic_DNA"/>
</dbReference>
<proteinExistence type="predicted"/>
<keyword evidence="1" id="KW-0812">Transmembrane</keyword>
<dbReference type="Proteomes" id="UP000823775">
    <property type="component" value="Unassembled WGS sequence"/>
</dbReference>
<comment type="caution">
    <text evidence="2">The sequence shown here is derived from an EMBL/GenBank/DDBJ whole genome shotgun (WGS) entry which is preliminary data.</text>
</comment>
<sequence length="322" mass="35185">MGIEVRYASFLETKRLLWLAASVFVMVLIFQYFGFPNIYDVPSLFSSSKGQVAFLGSFQSGESSSNSSVSGNLAFASISNTTASNAVHEGTAKTEMSKTIGATIEDSNVTSSEDTEIEDEFLLQDLESNNLPAVENLGKNSSLSPLQVAHDSEFVPTPNVTSENNFVLDKTDKDDIAHREAKNETIDANPVITTAAPLATVISSFTSSSQNQSTVLNNENPGPVQTYPAPSTDHSCLRNIHVVIERSDRARKSVASISQMNYMLQQSQNSFCSMKPRWSSVVDQELLHAKDLIENAPLLQSEPGLYAPLFRNLSMFKRLATP</sequence>
<organism evidence="2 3">
    <name type="scientific">Datura stramonium</name>
    <name type="common">Jimsonweed</name>
    <name type="synonym">Common thornapple</name>
    <dbReference type="NCBI Taxonomy" id="4076"/>
    <lineage>
        <taxon>Eukaryota</taxon>
        <taxon>Viridiplantae</taxon>
        <taxon>Streptophyta</taxon>
        <taxon>Embryophyta</taxon>
        <taxon>Tracheophyta</taxon>
        <taxon>Spermatophyta</taxon>
        <taxon>Magnoliopsida</taxon>
        <taxon>eudicotyledons</taxon>
        <taxon>Gunneridae</taxon>
        <taxon>Pentapetalae</taxon>
        <taxon>asterids</taxon>
        <taxon>lamiids</taxon>
        <taxon>Solanales</taxon>
        <taxon>Solanaceae</taxon>
        <taxon>Solanoideae</taxon>
        <taxon>Datureae</taxon>
        <taxon>Datura</taxon>
    </lineage>
</organism>
<gene>
    <name evidence="2" type="ORF">HAX54_026702</name>
</gene>
<keyword evidence="1" id="KW-1133">Transmembrane helix</keyword>
<evidence type="ECO:0000313" key="2">
    <source>
        <dbReference type="EMBL" id="MCD9640944.1"/>
    </source>
</evidence>
<keyword evidence="3" id="KW-1185">Reference proteome</keyword>
<feature type="transmembrane region" description="Helical" evidence="1">
    <location>
        <begin position="16"/>
        <end position="35"/>
    </location>
</feature>